<dbReference type="OrthoDB" id="40376at10239"/>
<evidence type="ECO:0000313" key="1">
    <source>
        <dbReference type="EMBL" id="ANA86468.1"/>
    </source>
</evidence>
<evidence type="ECO:0000313" key="2">
    <source>
        <dbReference type="Proteomes" id="UP000204609"/>
    </source>
</evidence>
<dbReference type="GeneID" id="28800593"/>
<dbReference type="EMBL" id="KU998245">
    <property type="protein sequence ID" value="ANA86468.1"/>
    <property type="molecule type" value="Genomic_DNA"/>
</dbReference>
<reference evidence="2" key="1">
    <citation type="submission" date="2016-03" db="EMBL/GenBank/DDBJ databases">
        <authorList>
            <person name="Ploux O."/>
        </authorList>
    </citation>
    <scope>NUCLEOTIDE SEQUENCE [LARGE SCALE GENOMIC DNA]</scope>
</reference>
<sequence>MIDSVILENNTYEEITDALWGDLLELSAKAKRAYEVGDKNQWDILHKLINEDLDLLEVTLAMI</sequence>
<dbReference type="Proteomes" id="UP000204609">
    <property type="component" value="Segment"/>
</dbReference>
<dbReference type="RefSeq" id="YP_009274551.1">
    <property type="nucleotide sequence ID" value="NC_030917.1"/>
</dbReference>
<proteinExistence type="predicted"/>
<name>A0A160DEZ8_9CAUD</name>
<dbReference type="KEGG" id="vg:28800593"/>
<accession>A0A160DEZ8</accession>
<protein>
    <submittedName>
        <fullName evidence="1">Uncharacterized protein</fullName>
    </submittedName>
</protein>
<gene>
    <name evidence="1" type="primary">135</name>
    <name evidence="1" type="ORF">PBI_ONEUP_135</name>
</gene>
<organism evidence="1 2">
    <name type="scientific">Gordonia phage OneUp</name>
    <dbReference type="NCBI Taxonomy" id="1838074"/>
    <lineage>
        <taxon>Viruses</taxon>
        <taxon>Duplodnaviria</taxon>
        <taxon>Heunggongvirae</taxon>
        <taxon>Uroviricota</taxon>
        <taxon>Caudoviricetes</taxon>
        <taxon>Oneupvirus</taxon>
        <taxon>Oneupvirus oneup</taxon>
    </lineage>
</organism>
<keyword evidence="2" id="KW-1185">Reference proteome</keyword>